<dbReference type="Pfam" id="PF00126">
    <property type="entry name" value="HTH_1"/>
    <property type="match status" value="1"/>
</dbReference>
<keyword evidence="8" id="KW-1185">Reference proteome</keyword>
<dbReference type="Gene3D" id="3.40.190.10">
    <property type="entry name" value="Periplasmic binding protein-like II"/>
    <property type="match status" value="2"/>
</dbReference>
<reference evidence="7 8" key="1">
    <citation type="submission" date="2023-07" db="EMBL/GenBank/DDBJ databases">
        <title>Sorghum-associated microbial communities from plants grown in Nebraska, USA.</title>
        <authorList>
            <person name="Schachtman D."/>
        </authorList>
    </citation>
    <scope>NUCLEOTIDE SEQUENCE [LARGE SCALE GENOMIC DNA]</scope>
    <source>
        <strain evidence="7 8">BE316</strain>
    </source>
</reference>
<organism evidence="7 8">
    <name type="scientific">Roseateles asaccharophilus</name>
    <dbReference type="NCBI Taxonomy" id="582607"/>
    <lineage>
        <taxon>Bacteria</taxon>
        <taxon>Pseudomonadati</taxon>
        <taxon>Pseudomonadota</taxon>
        <taxon>Betaproteobacteria</taxon>
        <taxon>Burkholderiales</taxon>
        <taxon>Sphaerotilaceae</taxon>
        <taxon>Roseateles</taxon>
    </lineage>
</organism>
<keyword evidence="4" id="KW-0010">Activator</keyword>
<evidence type="ECO:0000313" key="7">
    <source>
        <dbReference type="EMBL" id="MDR7335535.1"/>
    </source>
</evidence>
<sequence length="298" mass="32209">MSMSFSYRHLYYFWAVAKEGGLTRAAERLGLSVQTVSTQVRELEQSLGAALLKPAGRGLTLTEAGQAALEVAEQIFVLGETLPERVRDASTAPAVRLAVGISDGLPKLVVQRLLQPIIDTPHLRLLCHEDEFDDLLGDLALHRLDVVLADRPAPPNPNLRVYSHALGSSPMAWFAAPRWAEAAARNFPASLADVPLLLPTDHAAVRIRLDHWLERHGVRAKVAGEFEDSALLATFGAAGMGVFPAAALMSDKLVQRDGLVRVGDCVGVEEAFYAVGTDKKIVHPLVRRLLPQPADATG</sequence>
<evidence type="ECO:0000256" key="4">
    <source>
        <dbReference type="ARBA" id="ARBA00023159"/>
    </source>
</evidence>
<evidence type="ECO:0000259" key="6">
    <source>
        <dbReference type="PROSITE" id="PS50931"/>
    </source>
</evidence>
<dbReference type="InterPro" id="IPR036388">
    <property type="entry name" value="WH-like_DNA-bd_sf"/>
</dbReference>
<dbReference type="PROSITE" id="PS50931">
    <property type="entry name" value="HTH_LYSR"/>
    <property type="match status" value="1"/>
</dbReference>
<dbReference type="SUPFAM" id="SSF53850">
    <property type="entry name" value="Periplasmic binding protein-like II"/>
    <property type="match status" value="1"/>
</dbReference>
<evidence type="ECO:0000256" key="2">
    <source>
        <dbReference type="ARBA" id="ARBA00023015"/>
    </source>
</evidence>
<keyword evidence="3" id="KW-0238">DNA-binding</keyword>
<dbReference type="Pfam" id="PF03466">
    <property type="entry name" value="LysR_substrate"/>
    <property type="match status" value="1"/>
</dbReference>
<proteinExistence type="inferred from homology"/>
<keyword evidence="5" id="KW-0804">Transcription</keyword>
<evidence type="ECO:0000256" key="5">
    <source>
        <dbReference type="ARBA" id="ARBA00023163"/>
    </source>
</evidence>
<dbReference type="SUPFAM" id="SSF46785">
    <property type="entry name" value="Winged helix' DNA-binding domain"/>
    <property type="match status" value="1"/>
</dbReference>
<name>A0ABU2AEB0_9BURK</name>
<dbReference type="EMBL" id="JAVDXV010000010">
    <property type="protein sequence ID" value="MDR7335535.1"/>
    <property type="molecule type" value="Genomic_DNA"/>
</dbReference>
<feature type="domain" description="HTH lysR-type" evidence="6">
    <location>
        <begin position="5"/>
        <end position="62"/>
    </location>
</feature>
<comment type="similarity">
    <text evidence="1">Belongs to the LysR transcriptional regulatory family.</text>
</comment>
<dbReference type="InterPro" id="IPR036390">
    <property type="entry name" value="WH_DNA-bd_sf"/>
</dbReference>
<dbReference type="RefSeq" id="WP_310332539.1">
    <property type="nucleotide sequence ID" value="NZ_JAVDXV010000010.1"/>
</dbReference>
<comment type="caution">
    <text evidence="7">The sequence shown here is derived from an EMBL/GenBank/DDBJ whole genome shotgun (WGS) entry which is preliminary data.</text>
</comment>
<evidence type="ECO:0000256" key="1">
    <source>
        <dbReference type="ARBA" id="ARBA00009437"/>
    </source>
</evidence>
<evidence type="ECO:0000256" key="3">
    <source>
        <dbReference type="ARBA" id="ARBA00023125"/>
    </source>
</evidence>
<dbReference type="PANTHER" id="PTHR30293">
    <property type="entry name" value="TRANSCRIPTIONAL REGULATORY PROTEIN NAC-RELATED"/>
    <property type="match status" value="1"/>
</dbReference>
<protein>
    <submittedName>
        <fullName evidence="7">LysR family transcriptional activator of nhaA</fullName>
    </submittedName>
</protein>
<dbReference type="Gene3D" id="1.10.10.10">
    <property type="entry name" value="Winged helix-like DNA-binding domain superfamily/Winged helix DNA-binding domain"/>
    <property type="match status" value="1"/>
</dbReference>
<dbReference type="InterPro" id="IPR000847">
    <property type="entry name" value="LysR_HTH_N"/>
</dbReference>
<dbReference type="Proteomes" id="UP001180825">
    <property type="component" value="Unassembled WGS sequence"/>
</dbReference>
<accession>A0ABU2AEB0</accession>
<dbReference type="PANTHER" id="PTHR30293:SF2">
    <property type="entry name" value="TRANSCRIPTIONAL ACTIVATOR PROTEIN NHAR"/>
    <property type="match status" value="1"/>
</dbReference>
<evidence type="ECO:0000313" key="8">
    <source>
        <dbReference type="Proteomes" id="UP001180825"/>
    </source>
</evidence>
<keyword evidence="2" id="KW-0805">Transcription regulation</keyword>
<gene>
    <name evidence="7" type="ORF">J2X21_004700</name>
</gene>
<dbReference type="InterPro" id="IPR005119">
    <property type="entry name" value="LysR_subst-bd"/>
</dbReference>